<dbReference type="SUPFAM" id="SSF51735">
    <property type="entry name" value="NAD(P)-binding Rossmann-fold domains"/>
    <property type="match status" value="1"/>
</dbReference>
<dbReference type="Gene3D" id="3.30.470.20">
    <property type="entry name" value="ATP-grasp fold, B domain"/>
    <property type="match status" value="1"/>
</dbReference>
<organism evidence="3 4">
    <name type="scientific">Nocardioides silvaticus</name>
    <dbReference type="NCBI Taxonomy" id="2201891"/>
    <lineage>
        <taxon>Bacteria</taxon>
        <taxon>Bacillati</taxon>
        <taxon>Actinomycetota</taxon>
        <taxon>Actinomycetes</taxon>
        <taxon>Propionibacteriales</taxon>
        <taxon>Nocardioidaceae</taxon>
        <taxon>Nocardioides</taxon>
    </lineage>
</organism>
<dbReference type="InterPro" id="IPR003781">
    <property type="entry name" value="CoA-bd"/>
</dbReference>
<dbReference type="PANTHER" id="PTHR42793:SF1">
    <property type="entry name" value="PEPTIDYL-LYSINE N-ACETYLTRANSFERASE PATZ"/>
    <property type="match status" value="1"/>
</dbReference>
<keyword evidence="4" id="KW-1185">Reference proteome</keyword>
<dbReference type="InterPro" id="IPR032875">
    <property type="entry name" value="Succ_CoA_lig_flav_dom"/>
</dbReference>
<dbReference type="Pfam" id="PF13380">
    <property type="entry name" value="CoA_binding_2"/>
    <property type="match status" value="1"/>
</dbReference>
<dbReference type="InterPro" id="IPR016102">
    <property type="entry name" value="Succinyl-CoA_synth-like"/>
</dbReference>
<dbReference type="GO" id="GO:0046872">
    <property type="term" value="F:metal ion binding"/>
    <property type="evidence" value="ECO:0007669"/>
    <property type="project" value="InterPro"/>
</dbReference>
<dbReference type="OrthoDB" id="190266at2"/>
<proteinExistence type="predicted"/>
<dbReference type="Gene3D" id="3.40.50.720">
    <property type="entry name" value="NAD(P)-binding Rossmann-like Domain"/>
    <property type="match status" value="1"/>
</dbReference>
<accession>A0A316TLJ6</accession>
<dbReference type="InterPro" id="IPR011761">
    <property type="entry name" value="ATP-grasp"/>
</dbReference>
<reference evidence="3 4" key="1">
    <citation type="submission" date="2018-05" db="EMBL/GenBank/DDBJ databases">
        <title>Nocardioides silvaticus genome.</title>
        <authorList>
            <person name="Li C."/>
            <person name="Wang G."/>
        </authorList>
    </citation>
    <scope>NUCLEOTIDE SEQUENCE [LARGE SCALE GENOMIC DNA]</scope>
    <source>
        <strain evidence="3 4">CCTCC AB 2018079</strain>
    </source>
</reference>
<dbReference type="SUPFAM" id="SSF56059">
    <property type="entry name" value="Glutathione synthetase ATP-binding domain-like"/>
    <property type="match status" value="1"/>
</dbReference>
<dbReference type="SUPFAM" id="SSF52210">
    <property type="entry name" value="Succinyl-CoA synthetase domains"/>
    <property type="match status" value="2"/>
</dbReference>
<name>A0A316TLJ6_9ACTN</name>
<evidence type="ECO:0000259" key="2">
    <source>
        <dbReference type="PROSITE" id="PS50975"/>
    </source>
</evidence>
<dbReference type="Gene3D" id="3.30.1490.20">
    <property type="entry name" value="ATP-grasp fold, A domain"/>
    <property type="match status" value="1"/>
</dbReference>
<dbReference type="Pfam" id="PF13549">
    <property type="entry name" value="ATP-grasp_5"/>
    <property type="match status" value="1"/>
</dbReference>
<dbReference type="PROSITE" id="PS50975">
    <property type="entry name" value="ATP_GRASP"/>
    <property type="match status" value="1"/>
</dbReference>
<keyword evidence="1" id="KW-0547">Nucleotide-binding</keyword>
<dbReference type="Gene3D" id="3.40.50.261">
    <property type="entry name" value="Succinyl-CoA synthetase domains"/>
    <property type="match status" value="2"/>
</dbReference>
<evidence type="ECO:0000313" key="4">
    <source>
        <dbReference type="Proteomes" id="UP000245507"/>
    </source>
</evidence>
<keyword evidence="1" id="KW-0067">ATP-binding</keyword>
<feature type="domain" description="ATP-grasp" evidence="2">
    <location>
        <begin position="488"/>
        <end position="537"/>
    </location>
</feature>
<dbReference type="InterPro" id="IPR036291">
    <property type="entry name" value="NAD(P)-bd_dom_sf"/>
</dbReference>
<dbReference type="Proteomes" id="UP000245507">
    <property type="component" value="Unassembled WGS sequence"/>
</dbReference>
<evidence type="ECO:0000256" key="1">
    <source>
        <dbReference type="PROSITE-ProRule" id="PRU00409"/>
    </source>
</evidence>
<dbReference type="InterPro" id="IPR013815">
    <property type="entry name" value="ATP_grasp_subdomain_1"/>
</dbReference>
<dbReference type="PANTHER" id="PTHR42793">
    <property type="entry name" value="COA BINDING DOMAIN CONTAINING PROTEIN"/>
    <property type="match status" value="1"/>
</dbReference>
<evidence type="ECO:0000313" key="3">
    <source>
        <dbReference type="EMBL" id="PWN03074.1"/>
    </source>
</evidence>
<dbReference type="AlphaFoldDB" id="A0A316TLJ6"/>
<dbReference type="EMBL" id="QGDD01000004">
    <property type="protein sequence ID" value="PWN03074.1"/>
    <property type="molecule type" value="Genomic_DNA"/>
</dbReference>
<protein>
    <submittedName>
        <fullName evidence="3">CoA-binding protein</fullName>
    </submittedName>
</protein>
<sequence length="687" mass="68926">MSGDHLQALFAPRAVAVIGASDDSAKWGNILAQRALASGDGRAVLLVNHRGGTVLGEPVHVSAVAGARALDVRVDLAVVCVPAHGFVASVADAVSAGARAIVGITAGLSETGAEGARVETEAVAVAREAGAVLVGPNCLGIVDTSTDLQLAHAALPAGDVAVLSQSGNLVLDLASLLADRGLGISRFVSLGNQADLGVVELLHACADHEATRAVAVYAEDVVEGRRFLAAARALRTAGKPLVLLAPGRSEAAVRSAASHTGSLTSSSMVVDAACAAVGAHRVDHPTQMADLLLALRQPRRMSGRRAAVLTDGGGHGAVGADALSAVGLSTPVLTGPVTEELRSALWASATVTNPVDLAGAGEQDVLSYVRGVQVLLASDQVDGVLLTGFFGGYSAGQSDLAAPELAAAGLMADAVVAQHKPLVVQTIYPDSPAAVVLSAAGIPVHRDIDRACTVLAGLVEPDPSPAGLGGELPDPAAPATDTSYDGARALFADAGIAFPAAVSVTDVAGLEAALDRLRFPLVLKATGRLHKSEDGGVVLGLADRAAVRAAYDDLVARLAPPTVTVEEMADVRDGVELIVGSVRDPKFGPVVMVGLGGVFAEVLADTACAIAPVSVAAARQLLLSLQGAPLLLGARGRTPVDLDALAEVVARVAGLAAAHPELVELELNPVLAGPSGALALDARLVLG</sequence>
<dbReference type="Pfam" id="PF13607">
    <property type="entry name" value="Succ_CoA_lig"/>
    <property type="match status" value="1"/>
</dbReference>
<comment type="caution">
    <text evidence="3">The sequence shown here is derived from an EMBL/GenBank/DDBJ whole genome shotgun (WGS) entry which is preliminary data.</text>
</comment>
<gene>
    <name evidence="3" type="ORF">DJ010_11335</name>
</gene>
<dbReference type="SMART" id="SM00881">
    <property type="entry name" value="CoA_binding"/>
    <property type="match status" value="1"/>
</dbReference>
<dbReference type="GO" id="GO:0005524">
    <property type="term" value="F:ATP binding"/>
    <property type="evidence" value="ECO:0007669"/>
    <property type="project" value="UniProtKB-UniRule"/>
</dbReference>